<dbReference type="OrthoDB" id="437at2759"/>
<accession>A0A9P4Z0D7</accession>
<dbReference type="GO" id="GO:0031966">
    <property type="term" value="C:mitochondrial membrane"/>
    <property type="evidence" value="ECO:0007669"/>
    <property type="project" value="UniProtKB-SubCell"/>
</dbReference>
<dbReference type="GO" id="GO:0045259">
    <property type="term" value="C:proton-transporting ATP synthase complex"/>
    <property type="evidence" value="ECO:0007669"/>
    <property type="project" value="UniProtKB-KW"/>
</dbReference>
<evidence type="ECO:0000256" key="5">
    <source>
        <dbReference type="ARBA" id="ARBA00022781"/>
    </source>
</evidence>
<evidence type="ECO:0000256" key="4">
    <source>
        <dbReference type="ARBA" id="ARBA00022547"/>
    </source>
</evidence>
<dbReference type="RefSeq" id="XP_035323759.1">
    <property type="nucleotide sequence ID" value="XM_035465922.1"/>
</dbReference>
<dbReference type="Pfam" id="PF04718">
    <property type="entry name" value="ATP-synt_G"/>
    <property type="match status" value="1"/>
</dbReference>
<evidence type="ECO:0000256" key="7">
    <source>
        <dbReference type="ARBA" id="ARBA00023128"/>
    </source>
</evidence>
<keyword evidence="11" id="KW-1185">Reference proteome</keyword>
<evidence type="ECO:0000256" key="3">
    <source>
        <dbReference type="ARBA" id="ARBA00022448"/>
    </source>
</evidence>
<dbReference type="AlphaFoldDB" id="A0A9P4Z0D7"/>
<reference evidence="10" key="1">
    <citation type="submission" date="2020-03" db="EMBL/GenBank/DDBJ databases">
        <title>Site-based positive gene gene selection in Geosmithia morbida across the United States reveals a broad range of putative effectors and factors for local host and environmental adapation.</title>
        <authorList>
            <person name="Onufrak A."/>
            <person name="Murdoch R.W."/>
            <person name="Gazis R."/>
            <person name="Huff M."/>
            <person name="Staton M."/>
            <person name="Klingeman W."/>
            <person name="Hadziabdic D."/>
        </authorList>
    </citation>
    <scope>NUCLEOTIDE SEQUENCE</scope>
    <source>
        <strain evidence="10">1262</strain>
    </source>
</reference>
<evidence type="ECO:0000256" key="2">
    <source>
        <dbReference type="ARBA" id="ARBA00005699"/>
    </source>
</evidence>
<comment type="subcellular location">
    <subcellularLocation>
        <location evidence="1">Mitochondrion membrane</location>
    </subcellularLocation>
</comment>
<protein>
    <submittedName>
        <fullName evidence="10">F-type H+-transporting ATPase subunit g</fullName>
    </submittedName>
</protein>
<gene>
    <name evidence="10" type="ORF">GMORB2_3946</name>
</gene>
<keyword evidence="7" id="KW-0496">Mitochondrion</keyword>
<dbReference type="EMBL" id="JAANYQ010000003">
    <property type="protein sequence ID" value="KAF4125107.1"/>
    <property type="molecule type" value="Genomic_DNA"/>
</dbReference>
<evidence type="ECO:0000313" key="10">
    <source>
        <dbReference type="EMBL" id="KAF4125107.1"/>
    </source>
</evidence>
<comment type="caution">
    <text evidence="10">The sequence shown here is derived from an EMBL/GenBank/DDBJ whole genome shotgun (WGS) entry which is preliminary data.</text>
</comment>
<dbReference type="GO" id="GO:0015078">
    <property type="term" value="F:proton transmembrane transporter activity"/>
    <property type="evidence" value="ECO:0007669"/>
    <property type="project" value="InterPro"/>
</dbReference>
<keyword evidence="4" id="KW-0138">CF(0)</keyword>
<proteinExistence type="inferred from homology"/>
<keyword evidence="8" id="KW-0472">Membrane</keyword>
<evidence type="ECO:0000256" key="8">
    <source>
        <dbReference type="ARBA" id="ARBA00023136"/>
    </source>
</evidence>
<evidence type="ECO:0000256" key="6">
    <source>
        <dbReference type="ARBA" id="ARBA00023065"/>
    </source>
</evidence>
<name>A0A9P4Z0D7_9HYPO</name>
<organism evidence="10 11">
    <name type="scientific">Geosmithia morbida</name>
    <dbReference type="NCBI Taxonomy" id="1094350"/>
    <lineage>
        <taxon>Eukaryota</taxon>
        <taxon>Fungi</taxon>
        <taxon>Dikarya</taxon>
        <taxon>Ascomycota</taxon>
        <taxon>Pezizomycotina</taxon>
        <taxon>Sordariomycetes</taxon>
        <taxon>Hypocreomycetidae</taxon>
        <taxon>Hypocreales</taxon>
        <taxon>Bionectriaceae</taxon>
        <taxon>Geosmithia</taxon>
    </lineage>
</organism>
<keyword evidence="6" id="KW-0406">Ion transport</keyword>
<dbReference type="GO" id="GO:0015986">
    <property type="term" value="P:proton motive force-driven ATP synthesis"/>
    <property type="evidence" value="ECO:0007669"/>
    <property type="project" value="InterPro"/>
</dbReference>
<dbReference type="Proteomes" id="UP000749293">
    <property type="component" value="Unassembled WGS sequence"/>
</dbReference>
<dbReference type="InterPro" id="IPR006808">
    <property type="entry name" value="ATP_synth_F0_gsu_mt"/>
</dbReference>
<evidence type="ECO:0000256" key="9">
    <source>
        <dbReference type="ARBA" id="ARBA00023310"/>
    </source>
</evidence>
<keyword evidence="9" id="KW-0066">ATP synthesis</keyword>
<keyword evidence="5" id="KW-0375">Hydrogen ion transport</keyword>
<keyword evidence="3" id="KW-0813">Transport</keyword>
<evidence type="ECO:0000313" key="11">
    <source>
        <dbReference type="Proteomes" id="UP000749293"/>
    </source>
</evidence>
<sequence length="177" mass="18919">MSARPMLRSPVLRFAARRYQSTSTQDIAAKASQGLSRVSSAAGPAIAGAAKGVAGALGKVGGRTGKVVNFIERQIPFVVYYSKVGLEVGKYIAHGQKMSLPSVATFQTYYRTFFESVKSGRFFKSPQAILQSIRSVSPLQLASGGVVLAELLGFFTVGEMIGRFKLVGYHGEASSHH</sequence>
<dbReference type="GeneID" id="55970174"/>
<evidence type="ECO:0000256" key="1">
    <source>
        <dbReference type="ARBA" id="ARBA00004325"/>
    </source>
</evidence>
<comment type="similarity">
    <text evidence="2">Belongs to the ATPase g subunit family.</text>
</comment>